<evidence type="ECO:0000313" key="2">
    <source>
        <dbReference type="EMBL" id="RKN38294.1"/>
    </source>
</evidence>
<dbReference type="InterPro" id="IPR024726">
    <property type="entry name" value="FhuF_C"/>
</dbReference>
<dbReference type="Pfam" id="PF11575">
    <property type="entry name" value="FhuF_C"/>
    <property type="match status" value="1"/>
</dbReference>
<dbReference type="RefSeq" id="WP_120683408.1">
    <property type="nucleotide sequence ID" value="NZ_RBAL01000018.1"/>
</dbReference>
<organism evidence="2 3">
    <name type="scientific">Streptomyces hoynatensis</name>
    <dbReference type="NCBI Taxonomy" id="1141874"/>
    <lineage>
        <taxon>Bacteria</taxon>
        <taxon>Bacillati</taxon>
        <taxon>Actinomycetota</taxon>
        <taxon>Actinomycetes</taxon>
        <taxon>Kitasatosporales</taxon>
        <taxon>Streptomycetaceae</taxon>
        <taxon>Streptomyces</taxon>
    </lineage>
</organism>
<sequence>MNVPAPAPALATTTPLTPAYARVAEVLPGLRITEDEAPRRGAGWAQAAGLAAGGAELAAFLAEDAAQIRRDYGREGRGDVVAGFALHRYGWPAAVLFTAPYFLLRRVPRLSVGDVAFHRGEGRMSVRRTTFSCLPDDPAAGHPDARVVPGEEALRAAVRQAAAEHFEPLLAAFGPHMRRGRRALWGTVTDELTESLWYVGHLLGEEGRAKAEAALLLPGGTAPYPGGAGFRELRGPEGQSLPTRDRASCCMFFTLRPEDTCVTCPRTCDADRVRRLTANS</sequence>
<gene>
    <name evidence="2" type="ORF">D7294_24540</name>
</gene>
<keyword evidence="3" id="KW-1185">Reference proteome</keyword>
<comment type="caution">
    <text evidence="2">The sequence shown here is derived from an EMBL/GenBank/DDBJ whole genome shotgun (WGS) entry which is preliminary data.</text>
</comment>
<evidence type="ECO:0000259" key="1">
    <source>
        <dbReference type="Pfam" id="PF11575"/>
    </source>
</evidence>
<proteinExistence type="predicted"/>
<evidence type="ECO:0000313" key="3">
    <source>
        <dbReference type="Proteomes" id="UP000272474"/>
    </source>
</evidence>
<dbReference type="GO" id="GO:0051537">
    <property type="term" value="F:2 iron, 2 sulfur cluster binding"/>
    <property type="evidence" value="ECO:0007669"/>
    <property type="project" value="InterPro"/>
</dbReference>
<reference evidence="2 3" key="1">
    <citation type="journal article" date="2014" name="Int. J. Syst. Evol. Microbiol.">
        <title>Streptomyces hoynatensis sp. nov., isolated from deep marine sediment.</title>
        <authorList>
            <person name="Veyisoglu A."/>
            <person name="Sahin N."/>
        </authorList>
    </citation>
    <scope>NUCLEOTIDE SEQUENCE [LARGE SCALE GENOMIC DNA]</scope>
    <source>
        <strain evidence="2 3">KCTC 29097</strain>
    </source>
</reference>
<name>A0A3A9YS14_9ACTN</name>
<dbReference type="AlphaFoldDB" id="A0A3A9YS14"/>
<dbReference type="OrthoDB" id="5181364at2"/>
<feature type="domain" description="Ferric siderophore reductase C-terminal" evidence="1">
    <location>
        <begin position="246"/>
        <end position="266"/>
    </location>
</feature>
<dbReference type="Proteomes" id="UP000272474">
    <property type="component" value="Unassembled WGS sequence"/>
</dbReference>
<accession>A0A3A9YS14</accession>
<protein>
    <submittedName>
        <fullName evidence="2">(2Fe-2S)-binding protein</fullName>
    </submittedName>
</protein>
<dbReference type="EMBL" id="RBAL01000018">
    <property type="protein sequence ID" value="RKN38294.1"/>
    <property type="molecule type" value="Genomic_DNA"/>
</dbReference>